<name>A0A7G9GBF0_9FIRM</name>
<proteinExistence type="predicted"/>
<dbReference type="GO" id="GO:0016810">
    <property type="term" value="F:hydrolase activity, acting on carbon-nitrogen (but not peptide) bonds"/>
    <property type="evidence" value="ECO:0007669"/>
    <property type="project" value="InterPro"/>
</dbReference>
<dbReference type="KEGG" id="whj:H9Q79_14755"/>
<sequence length="80" mass="8999">MKNERNKSVMIIRNVSIENAAKTLHLGSSYGIRVGNPADFIILDAPNFQEALNRHAAVLYSYRRGRKLAETRPAVRALSF</sequence>
<evidence type="ECO:0008006" key="3">
    <source>
        <dbReference type="Google" id="ProtNLM"/>
    </source>
</evidence>
<dbReference type="InterPro" id="IPR011059">
    <property type="entry name" value="Metal-dep_hydrolase_composite"/>
</dbReference>
<evidence type="ECO:0000313" key="2">
    <source>
        <dbReference type="Proteomes" id="UP000515860"/>
    </source>
</evidence>
<evidence type="ECO:0000313" key="1">
    <source>
        <dbReference type="EMBL" id="QNM08132.1"/>
    </source>
</evidence>
<dbReference type="EMBL" id="CP060635">
    <property type="protein sequence ID" value="QNM08132.1"/>
    <property type="molecule type" value="Genomic_DNA"/>
</dbReference>
<reference evidence="1 2" key="1">
    <citation type="submission" date="2020-08" db="EMBL/GenBank/DDBJ databases">
        <authorList>
            <person name="Liu C."/>
            <person name="Sun Q."/>
        </authorList>
    </citation>
    <scope>NUCLEOTIDE SEQUENCE [LARGE SCALE GENOMIC DNA]</scope>
    <source>
        <strain evidence="1 2">NSJ-29</strain>
    </source>
</reference>
<dbReference type="SUPFAM" id="SSF51338">
    <property type="entry name" value="Composite domain of metallo-dependent hydrolases"/>
    <property type="match status" value="1"/>
</dbReference>
<keyword evidence="2" id="KW-1185">Reference proteome</keyword>
<organism evidence="1 2">
    <name type="scientific">Wansuia hejianensis</name>
    <dbReference type="NCBI Taxonomy" id="2763667"/>
    <lineage>
        <taxon>Bacteria</taxon>
        <taxon>Bacillati</taxon>
        <taxon>Bacillota</taxon>
        <taxon>Clostridia</taxon>
        <taxon>Lachnospirales</taxon>
        <taxon>Lachnospiraceae</taxon>
        <taxon>Wansuia</taxon>
    </lineage>
</organism>
<dbReference type="AlphaFoldDB" id="A0A7G9GBF0"/>
<gene>
    <name evidence="1" type="ORF">H9Q79_14755</name>
</gene>
<dbReference type="RefSeq" id="WP_249328629.1">
    <property type="nucleotide sequence ID" value="NZ_CP060635.1"/>
</dbReference>
<dbReference type="Proteomes" id="UP000515860">
    <property type="component" value="Chromosome"/>
</dbReference>
<protein>
    <recommendedName>
        <fullName evidence="3">Cytosine deaminase</fullName>
    </recommendedName>
</protein>
<accession>A0A7G9GBF0</accession>
<dbReference type="Gene3D" id="2.30.40.10">
    <property type="entry name" value="Urease, subunit C, domain 1"/>
    <property type="match status" value="1"/>
</dbReference>